<dbReference type="PROSITE" id="PS51257">
    <property type="entry name" value="PROKAR_LIPOPROTEIN"/>
    <property type="match status" value="1"/>
</dbReference>
<protein>
    <submittedName>
        <fullName evidence="1">Uncharacterized protein</fullName>
    </submittedName>
</protein>
<sequence length="277" mass="30929">MTEYRILVVFFLMITVLSCKKDDDSVEIEPPRALSEVSVENEAEIQEYLKTHFYNYDEFTNPPENFDYKIKIEEIPEGDTEKLPLSNFVEREEVLISSENLGLEDGEINIPHYLYYLPARAGVGPSPTVVDSIYLRYEGTRTTGDIFDSRLGEPLWFDLQGTLSEANPGSFVRGFKLGVTKFNSGGEIIENEDGTFEVANFGSGLIIMPSALGYYNSTNVGASYAPLIFNIQMLVAIEADHDGDGIPTKDELEIDSEGNVTLIDTDEDGIPDYLDID</sequence>
<dbReference type="EMBL" id="FNGV01000007">
    <property type="protein sequence ID" value="SDM32836.1"/>
    <property type="molecule type" value="Genomic_DNA"/>
</dbReference>
<reference evidence="1 2" key="1">
    <citation type="submission" date="2016-10" db="EMBL/GenBank/DDBJ databases">
        <authorList>
            <person name="de Groot N.N."/>
        </authorList>
    </citation>
    <scope>NUCLEOTIDE SEQUENCE [LARGE SCALE GENOMIC DNA]</scope>
    <source>
        <strain evidence="1 2">DSM 19886</strain>
    </source>
</reference>
<dbReference type="RefSeq" id="WP_089891086.1">
    <property type="nucleotide sequence ID" value="NZ_FNGV01000007.1"/>
</dbReference>
<dbReference type="InterPro" id="IPR046357">
    <property type="entry name" value="PPIase_dom_sf"/>
</dbReference>
<evidence type="ECO:0000313" key="1">
    <source>
        <dbReference type="EMBL" id="SDM32836.1"/>
    </source>
</evidence>
<dbReference type="OrthoDB" id="1424215at2"/>
<dbReference type="STRING" id="192904.SAMN04488514_107209"/>
<dbReference type="AlphaFoldDB" id="A0A1G9SBH0"/>
<dbReference type="GO" id="GO:0003755">
    <property type="term" value="F:peptidyl-prolyl cis-trans isomerase activity"/>
    <property type="evidence" value="ECO:0007669"/>
    <property type="project" value="InterPro"/>
</dbReference>
<dbReference type="Proteomes" id="UP000199440">
    <property type="component" value="Unassembled WGS sequence"/>
</dbReference>
<name>A0A1G9SBH0_9FLAO</name>
<accession>A0A1G9SBH0</accession>
<dbReference type="Gene3D" id="3.10.50.40">
    <property type="match status" value="1"/>
</dbReference>
<proteinExistence type="predicted"/>
<evidence type="ECO:0000313" key="2">
    <source>
        <dbReference type="Proteomes" id="UP000199440"/>
    </source>
</evidence>
<organism evidence="1 2">
    <name type="scientific">Kriegella aquimaris</name>
    <dbReference type="NCBI Taxonomy" id="192904"/>
    <lineage>
        <taxon>Bacteria</taxon>
        <taxon>Pseudomonadati</taxon>
        <taxon>Bacteroidota</taxon>
        <taxon>Flavobacteriia</taxon>
        <taxon>Flavobacteriales</taxon>
        <taxon>Flavobacteriaceae</taxon>
        <taxon>Kriegella</taxon>
    </lineage>
</organism>
<gene>
    <name evidence="1" type="ORF">SAMN04488514_107209</name>
</gene>
<dbReference type="SUPFAM" id="SSF54534">
    <property type="entry name" value="FKBP-like"/>
    <property type="match status" value="1"/>
</dbReference>
<keyword evidence="2" id="KW-1185">Reference proteome</keyword>